<dbReference type="Pfam" id="PF05733">
    <property type="entry name" value="Tenui_N"/>
    <property type="match status" value="1"/>
</dbReference>
<dbReference type="EMBL" id="CAJNOC010001223">
    <property type="protein sequence ID" value="CAF0846210.1"/>
    <property type="molecule type" value="Genomic_DNA"/>
</dbReference>
<evidence type="ECO:0000256" key="1">
    <source>
        <dbReference type="SAM" id="MobiDB-lite"/>
    </source>
</evidence>
<evidence type="ECO:0000313" key="3">
    <source>
        <dbReference type="Proteomes" id="UP000663879"/>
    </source>
</evidence>
<dbReference type="OrthoDB" id="10649732at2759"/>
<reference evidence="2" key="1">
    <citation type="submission" date="2021-02" db="EMBL/GenBank/DDBJ databases">
        <authorList>
            <person name="Nowell W R."/>
        </authorList>
    </citation>
    <scope>NUCLEOTIDE SEQUENCE</scope>
    <source>
        <strain evidence="2">Ploen Becks lab</strain>
    </source>
</reference>
<sequence>MSQPIIDESNILDLFLDYIQTNRSEVSQLFADLQYQGFNAFQFRKMVLKKIQDQKLSIRDLIHVLNVYIVLGTNLNKIQKKSSDKDLAVFNNIKTKLSIKFEASSKLGPNDITLSRLSAAFPDFIAEIIKKKNDIVDLMGHDINPCYCFPTAASLLDRSDEDSFETWCKWAFDFSKKINPKYRSLSAPNDVIKRYWRISFESNLFSDVERKKVRDKVGAINAKPTVQIDQNPMTSKQVQQSVTQKSIHMKELKTETPLSSVSEPESSRIQTETGKFTKSQLDEVV</sequence>
<dbReference type="AlphaFoldDB" id="A0A813W659"/>
<accession>A0A813W659</accession>
<feature type="compositionally biased region" description="Polar residues" evidence="1">
    <location>
        <begin position="256"/>
        <end position="279"/>
    </location>
</feature>
<dbReference type="GO" id="GO:0003723">
    <property type="term" value="F:RNA binding"/>
    <property type="evidence" value="ECO:0007669"/>
    <property type="project" value="InterPro"/>
</dbReference>
<name>A0A813W659_9BILA</name>
<keyword evidence="3" id="KW-1185">Reference proteome</keyword>
<evidence type="ECO:0000313" key="2">
    <source>
        <dbReference type="EMBL" id="CAF0846210.1"/>
    </source>
</evidence>
<proteinExistence type="predicted"/>
<gene>
    <name evidence="2" type="ORF">OXX778_LOCUS8713</name>
</gene>
<dbReference type="InterPro" id="IPR009522">
    <property type="entry name" value="Capsid_Phlebovir/Tenuivir"/>
</dbReference>
<feature type="region of interest" description="Disordered" evidence="1">
    <location>
        <begin position="243"/>
        <end position="285"/>
    </location>
</feature>
<protein>
    <submittedName>
        <fullName evidence="2">Uncharacterized protein</fullName>
    </submittedName>
</protein>
<comment type="caution">
    <text evidence="2">The sequence shown here is derived from an EMBL/GenBank/DDBJ whole genome shotgun (WGS) entry which is preliminary data.</text>
</comment>
<organism evidence="2 3">
    <name type="scientific">Brachionus calyciflorus</name>
    <dbReference type="NCBI Taxonomy" id="104777"/>
    <lineage>
        <taxon>Eukaryota</taxon>
        <taxon>Metazoa</taxon>
        <taxon>Spiralia</taxon>
        <taxon>Gnathifera</taxon>
        <taxon>Rotifera</taxon>
        <taxon>Eurotatoria</taxon>
        <taxon>Monogononta</taxon>
        <taxon>Pseudotrocha</taxon>
        <taxon>Ploima</taxon>
        <taxon>Brachionidae</taxon>
        <taxon>Brachionus</taxon>
    </lineage>
</organism>
<dbReference type="Proteomes" id="UP000663879">
    <property type="component" value="Unassembled WGS sequence"/>
</dbReference>